<dbReference type="InterPro" id="IPR001752">
    <property type="entry name" value="Kinesin_motor_dom"/>
</dbReference>
<evidence type="ECO:0000256" key="1">
    <source>
        <dbReference type="ARBA" id="ARBA00023054"/>
    </source>
</evidence>
<dbReference type="GO" id="GO:0007018">
    <property type="term" value="P:microtubule-based movement"/>
    <property type="evidence" value="ECO:0007669"/>
    <property type="project" value="InterPro"/>
</dbReference>
<dbReference type="EMBL" id="NBNE01007594">
    <property type="protein sequence ID" value="OWZ00454.1"/>
    <property type="molecule type" value="Genomic_DNA"/>
</dbReference>
<dbReference type="InterPro" id="IPR027640">
    <property type="entry name" value="Kinesin-like_fam"/>
</dbReference>
<dbReference type="SMART" id="SM00129">
    <property type="entry name" value="KISc"/>
    <property type="match status" value="1"/>
</dbReference>
<sequence>MERAHVLVRLRGDASVSGAAGICRTSATTVRLEHSEMSPGVASITFEQVFDVDDSNTCVFQTSLTDAVDAVVDGKAATLIATGATNSGKSFACHGDHHKQSNGKAEPGLITLAIRRVFSDLETKLQSGVKCNVLLSCWGVARSELSEQEALTDLLSTGTYVDAPVEDMEQVLLNNAMVVSTHAEAVHLYSKALANVKKVEKQDFVIALHVETLSPHGEARRGRLLIMDLHGGAIVEPQGDTNKVEKKERLQCFLDTQFPVNKVLSAGFGAFVGNTSATYLLVTIQTPAQFQQQAIQSLLYACKAKEIKSSSLVNFLPAFVKRNNHGCTFETQKRPSSISESQTAGCSEDYV</sequence>
<evidence type="ECO:0000313" key="5">
    <source>
        <dbReference type="Proteomes" id="UP000198211"/>
    </source>
</evidence>
<dbReference type="GO" id="GO:0008017">
    <property type="term" value="F:microtubule binding"/>
    <property type="evidence" value="ECO:0007669"/>
    <property type="project" value="InterPro"/>
</dbReference>
<evidence type="ECO:0000313" key="4">
    <source>
        <dbReference type="EMBL" id="OWZ00454.1"/>
    </source>
</evidence>
<gene>
    <name evidence="4" type="ORF">PHMEG_00028348</name>
</gene>
<protein>
    <recommendedName>
        <fullName evidence="3">Kinesin motor domain-containing protein</fullName>
    </recommendedName>
</protein>
<dbReference type="InterPro" id="IPR027417">
    <property type="entry name" value="P-loop_NTPase"/>
</dbReference>
<dbReference type="STRING" id="4795.A0A225V5R4"/>
<comment type="caution">
    <text evidence="4">The sequence shown here is derived from an EMBL/GenBank/DDBJ whole genome shotgun (WGS) entry which is preliminary data.</text>
</comment>
<dbReference type="GO" id="GO:0005524">
    <property type="term" value="F:ATP binding"/>
    <property type="evidence" value="ECO:0007669"/>
    <property type="project" value="InterPro"/>
</dbReference>
<name>A0A225V5R4_9STRA</name>
<dbReference type="AlphaFoldDB" id="A0A225V5R4"/>
<dbReference type="Proteomes" id="UP000198211">
    <property type="component" value="Unassembled WGS sequence"/>
</dbReference>
<dbReference type="GO" id="GO:0003777">
    <property type="term" value="F:microtubule motor activity"/>
    <property type="evidence" value="ECO:0007669"/>
    <property type="project" value="InterPro"/>
</dbReference>
<feature type="domain" description="Kinesin motor" evidence="3">
    <location>
        <begin position="1"/>
        <end position="315"/>
    </location>
</feature>
<organism evidence="4 5">
    <name type="scientific">Phytophthora megakarya</name>
    <dbReference type="NCBI Taxonomy" id="4795"/>
    <lineage>
        <taxon>Eukaryota</taxon>
        <taxon>Sar</taxon>
        <taxon>Stramenopiles</taxon>
        <taxon>Oomycota</taxon>
        <taxon>Peronosporomycetes</taxon>
        <taxon>Peronosporales</taxon>
        <taxon>Peronosporaceae</taxon>
        <taxon>Phytophthora</taxon>
    </lineage>
</organism>
<dbReference type="PANTHER" id="PTHR47968:SF75">
    <property type="entry name" value="CENTROMERE-ASSOCIATED PROTEIN E"/>
    <property type="match status" value="1"/>
</dbReference>
<dbReference type="Pfam" id="PF00225">
    <property type="entry name" value="Kinesin"/>
    <property type="match status" value="1"/>
</dbReference>
<reference evidence="5" key="1">
    <citation type="submission" date="2017-03" db="EMBL/GenBank/DDBJ databases">
        <title>Phytopthora megakarya and P. palmivora, two closely related causual agents of cacao black pod achieved similar genome size and gene model numbers by different mechanisms.</title>
        <authorList>
            <person name="Ali S."/>
            <person name="Shao J."/>
            <person name="Larry D.J."/>
            <person name="Kronmiller B."/>
            <person name="Shen D."/>
            <person name="Strem M.D."/>
            <person name="Melnick R.L."/>
            <person name="Guiltinan M.J."/>
            <person name="Tyler B.M."/>
            <person name="Meinhardt L.W."/>
            <person name="Bailey B.A."/>
        </authorList>
    </citation>
    <scope>NUCLEOTIDE SEQUENCE [LARGE SCALE GENOMIC DNA]</scope>
    <source>
        <strain evidence="5">zdho120</strain>
    </source>
</reference>
<dbReference type="InterPro" id="IPR036961">
    <property type="entry name" value="Kinesin_motor_dom_sf"/>
</dbReference>
<feature type="non-terminal residue" evidence="4">
    <location>
        <position position="351"/>
    </location>
</feature>
<dbReference type="SUPFAM" id="SSF52540">
    <property type="entry name" value="P-loop containing nucleoside triphosphate hydrolases"/>
    <property type="match status" value="1"/>
</dbReference>
<keyword evidence="5" id="KW-1185">Reference proteome</keyword>
<evidence type="ECO:0000259" key="3">
    <source>
        <dbReference type="SMART" id="SM00129"/>
    </source>
</evidence>
<keyword evidence="1" id="KW-0175">Coiled coil</keyword>
<keyword evidence="2" id="KW-0505">Motor protein</keyword>
<evidence type="ECO:0000256" key="2">
    <source>
        <dbReference type="ARBA" id="ARBA00023175"/>
    </source>
</evidence>
<accession>A0A225V5R4</accession>
<proteinExistence type="predicted"/>
<dbReference type="Gene3D" id="3.40.850.10">
    <property type="entry name" value="Kinesin motor domain"/>
    <property type="match status" value="1"/>
</dbReference>
<dbReference type="OrthoDB" id="123929at2759"/>
<dbReference type="PANTHER" id="PTHR47968">
    <property type="entry name" value="CENTROMERE PROTEIN E"/>
    <property type="match status" value="1"/>
</dbReference>